<evidence type="ECO:0000256" key="9">
    <source>
        <dbReference type="ARBA" id="ARBA00023242"/>
    </source>
</evidence>
<organism evidence="13 15">
    <name type="scientific">Schizosaccharomyces japonicus (strain yFS275 / FY16936)</name>
    <name type="common">Fission yeast</name>
    <dbReference type="NCBI Taxonomy" id="402676"/>
    <lineage>
        <taxon>Eukaryota</taxon>
        <taxon>Fungi</taxon>
        <taxon>Dikarya</taxon>
        <taxon>Ascomycota</taxon>
        <taxon>Taphrinomycotina</taxon>
        <taxon>Schizosaccharomycetes</taxon>
        <taxon>Schizosaccharomycetales</taxon>
        <taxon>Schizosaccharomycetaceae</taxon>
        <taxon>Schizosaccharomyces</taxon>
    </lineage>
</organism>
<dbReference type="HAMAP" id="MF_03047">
    <property type="entry name" value="Sgf11"/>
    <property type="match status" value="1"/>
</dbReference>
<dbReference type="InterPro" id="IPR013246">
    <property type="entry name" value="SAGA_su_Sgf11"/>
</dbReference>
<dbReference type="RefSeq" id="XP_002174737.2">
    <property type="nucleotide sequence ID" value="XM_002174701.2"/>
</dbReference>
<comment type="similarity">
    <text evidence="10 11">Belongs to the SGF11 family.</text>
</comment>
<dbReference type="Pfam" id="PF08209">
    <property type="entry name" value="Sgf11"/>
    <property type="match status" value="1"/>
</dbReference>
<keyword evidence="7 10" id="KW-0010">Activator</keyword>
<sequence>MHPQSLAGLSCSVLEQLLCDWVHELAQQFHRSAKLSLQECPACKSRCRQFCSRSGFDIFANSIQTPSTVPYYNCEGCGRQIAASRYAAHLEKCKGRTHSVTSFTEYNEDDSEQETFQRHKRKKRKANTNST</sequence>
<evidence type="ECO:0000256" key="4">
    <source>
        <dbReference type="ARBA" id="ARBA00022833"/>
    </source>
</evidence>
<evidence type="ECO:0000256" key="6">
    <source>
        <dbReference type="ARBA" id="ARBA00023015"/>
    </source>
</evidence>
<dbReference type="STRING" id="402676.B6K4N7"/>
<keyword evidence="8 10" id="KW-0804">Transcription</keyword>
<dbReference type="JaponicusDB" id="SJAG_03599">
    <property type="gene designation" value="sgf11"/>
</dbReference>
<evidence type="ECO:0000256" key="10">
    <source>
        <dbReference type="HAMAP-Rule" id="MF_03047"/>
    </source>
</evidence>
<reference evidence="13 15" key="1">
    <citation type="journal article" date="2011" name="Science">
        <title>Comparative functional genomics of the fission yeasts.</title>
        <authorList>
            <person name="Rhind N."/>
            <person name="Chen Z."/>
            <person name="Yassour M."/>
            <person name="Thompson D.A."/>
            <person name="Haas B.J."/>
            <person name="Habib N."/>
            <person name="Wapinski I."/>
            <person name="Roy S."/>
            <person name="Lin M.F."/>
            <person name="Heiman D.I."/>
            <person name="Young S.K."/>
            <person name="Furuya K."/>
            <person name="Guo Y."/>
            <person name="Pidoux A."/>
            <person name="Chen H.M."/>
            <person name="Robbertse B."/>
            <person name="Goldberg J.M."/>
            <person name="Aoki K."/>
            <person name="Bayne E.H."/>
            <person name="Berlin A.M."/>
            <person name="Desjardins C.A."/>
            <person name="Dobbs E."/>
            <person name="Dukaj L."/>
            <person name="Fan L."/>
            <person name="FitzGerald M.G."/>
            <person name="French C."/>
            <person name="Gujja S."/>
            <person name="Hansen K."/>
            <person name="Keifenheim D."/>
            <person name="Levin J.Z."/>
            <person name="Mosher R.A."/>
            <person name="Mueller C.A."/>
            <person name="Pfiffner J."/>
            <person name="Priest M."/>
            <person name="Russ C."/>
            <person name="Smialowska A."/>
            <person name="Swoboda P."/>
            <person name="Sykes S.M."/>
            <person name="Vaughn M."/>
            <person name="Vengrova S."/>
            <person name="Yoder R."/>
            <person name="Zeng Q."/>
            <person name="Allshire R."/>
            <person name="Baulcombe D."/>
            <person name="Birren B.W."/>
            <person name="Brown W."/>
            <person name="Ekwall K."/>
            <person name="Kellis M."/>
            <person name="Leatherwood J."/>
            <person name="Levin H."/>
            <person name="Margalit H."/>
            <person name="Martienssen R."/>
            <person name="Nieduszynski C.A."/>
            <person name="Spatafora J.W."/>
            <person name="Friedman N."/>
            <person name="Dalgaard J.Z."/>
            <person name="Baumann P."/>
            <person name="Niki H."/>
            <person name="Regev A."/>
            <person name="Nusbaum C."/>
        </authorList>
    </citation>
    <scope>NUCLEOTIDE SEQUENCE [LARGE SCALE GENOMIC DNA]</scope>
    <source>
        <strain evidence="15">yFS275 / FY16936</strain>
    </source>
</reference>
<feature type="region of interest" description="Disordered" evidence="12">
    <location>
        <begin position="104"/>
        <end position="131"/>
    </location>
</feature>
<evidence type="ECO:0000313" key="15">
    <source>
        <dbReference type="Proteomes" id="UP000001744"/>
    </source>
</evidence>
<evidence type="ECO:0000256" key="3">
    <source>
        <dbReference type="ARBA" id="ARBA00022771"/>
    </source>
</evidence>
<protein>
    <recommendedName>
        <fullName evidence="10 11">SAGA-associated factor 11</fullName>
    </recommendedName>
</protein>
<evidence type="ECO:0000256" key="1">
    <source>
        <dbReference type="ARBA" id="ARBA00004123"/>
    </source>
</evidence>
<feature type="compositionally biased region" description="Basic residues" evidence="12">
    <location>
        <begin position="118"/>
        <end position="131"/>
    </location>
</feature>
<name>B6K4N7_SCHJY</name>
<gene>
    <name evidence="14" type="primary">sgf11</name>
    <name evidence="10" type="synonym">SGF11</name>
    <name evidence="13" type="ORF">SJAG_03599</name>
</gene>
<evidence type="ECO:0000313" key="13">
    <source>
        <dbReference type="EMBL" id="EEB08444.2"/>
    </source>
</evidence>
<evidence type="ECO:0000256" key="2">
    <source>
        <dbReference type="ARBA" id="ARBA00022723"/>
    </source>
</evidence>
<evidence type="ECO:0000256" key="8">
    <source>
        <dbReference type="ARBA" id="ARBA00023163"/>
    </source>
</evidence>
<dbReference type="AlphaFoldDB" id="B6K4N7"/>
<dbReference type="OMA" id="DYTHELT"/>
<evidence type="ECO:0000256" key="5">
    <source>
        <dbReference type="ARBA" id="ARBA00022853"/>
    </source>
</evidence>
<dbReference type="GO" id="GO:0008270">
    <property type="term" value="F:zinc ion binding"/>
    <property type="evidence" value="ECO:0007669"/>
    <property type="project" value="UniProtKB-UniRule"/>
</dbReference>
<dbReference type="HOGENOM" id="CLU_1928800_0_0_1"/>
<evidence type="ECO:0000256" key="12">
    <source>
        <dbReference type="SAM" id="MobiDB-lite"/>
    </source>
</evidence>
<comment type="domain">
    <text evidence="10">The long N-terminal helix forms part of the 'assembly lobe' of the SAGA deubiquitination module.</text>
</comment>
<dbReference type="OrthoDB" id="5340910at2759"/>
<evidence type="ECO:0000256" key="7">
    <source>
        <dbReference type="ARBA" id="ARBA00023159"/>
    </source>
</evidence>
<dbReference type="GO" id="GO:0071819">
    <property type="term" value="C:DUBm complex"/>
    <property type="evidence" value="ECO:0007669"/>
    <property type="project" value="UniProtKB-UniRule"/>
</dbReference>
<keyword evidence="9 10" id="KW-0539">Nucleus</keyword>
<dbReference type="VEuPathDB" id="FungiDB:SJAG_03599"/>
<keyword evidence="2 10" id="KW-0479">Metal-binding</keyword>
<keyword evidence="5 10" id="KW-0156">Chromatin regulator</keyword>
<keyword evidence="15" id="KW-1185">Reference proteome</keyword>
<comment type="subcellular location">
    <subcellularLocation>
        <location evidence="1 10 11">Nucleus</location>
    </subcellularLocation>
</comment>
<proteinExistence type="inferred from homology"/>
<dbReference type="Gene3D" id="3.30.160.60">
    <property type="entry name" value="Classic Zinc Finger"/>
    <property type="match status" value="1"/>
</dbReference>
<dbReference type="GO" id="GO:0000124">
    <property type="term" value="C:SAGA complex"/>
    <property type="evidence" value="ECO:0007669"/>
    <property type="project" value="UniProtKB-UniRule"/>
</dbReference>
<dbReference type="GeneID" id="7051307"/>
<keyword evidence="3 10" id="KW-0863">Zinc-finger</keyword>
<accession>B6K4N7</accession>
<feature type="zinc finger region" description="SGF11-type" evidence="10">
    <location>
        <begin position="72"/>
        <end position="93"/>
    </location>
</feature>
<dbReference type="EMBL" id="KE651167">
    <property type="protein sequence ID" value="EEB08444.2"/>
    <property type="molecule type" value="Genomic_DNA"/>
</dbReference>
<dbReference type="GO" id="GO:0003713">
    <property type="term" value="F:transcription coactivator activity"/>
    <property type="evidence" value="ECO:0007669"/>
    <property type="project" value="UniProtKB-UniRule"/>
</dbReference>
<keyword evidence="4 10" id="KW-0862">Zinc</keyword>
<comment type="subunit">
    <text evidence="10">Component of the 1.8 MDa SAGA transcription coactivator-HAT complex. SAGA is built of 5 distinct domains with specialized functions. Within the SAGA complex, SUS1, SGF11, SGF73 and UBP8 form an additional subcomplex of SAGA called the DUB module (deubiquitination module). Interacts directly with SGF73, SUS1 and UBP8.</text>
</comment>
<dbReference type="Proteomes" id="UP000001744">
    <property type="component" value="Unassembled WGS sequence"/>
</dbReference>
<evidence type="ECO:0000256" key="11">
    <source>
        <dbReference type="RuleBase" id="RU261113"/>
    </source>
</evidence>
<comment type="function">
    <text evidence="10">Functions as component of the transcription regulatory histone acetylation (HAT) complex SAGA. At the promoters, SAGA is required for recruitment of the basal transcription machinery. It influences RNA polymerase II transcriptional activity through different activities such as TBP interaction and promoter selectivity, interaction with transcription activators, and chromatin modification through histone acetylation and deubiquitination. SAGA acetylates nucleosomal histone H3 to some extent (to form H3K9ac, H3K14ac, H3K18ac and H3K23ac). SAGA interacts with DNA via upstream activating sequences (UASs). Involved in transcriptional regulation of a subset of SAGA-regulated genes. Within the SAGA complex, participates in a subcomplex, that specifically deubiquitinates histones H2B.</text>
</comment>
<dbReference type="GO" id="GO:0006325">
    <property type="term" value="P:chromatin organization"/>
    <property type="evidence" value="ECO:0007669"/>
    <property type="project" value="UniProtKB-KW"/>
</dbReference>
<evidence type="ECO:0000313" key="14">
    <source>
        <dbReference type="JaponicusDB" id="SJAG_03599"/>
    </source>
</evidence>
<keyword evidence="6 10" id="KW-0805">Transcription regulation</keyword>
<dbReference type="eggNOG" id="ENOG502RAWA">
    <property type="taxonomic scope" value="Eukaryota"/>
</dbReference>
<comment type="domain">
    <text evidence="10">The C-terminal SGF11-type zinc-finger domain together with the C-terminal catalytic domain of UBP8 forms the 'catalytic lobe' of the SAGA deubiquitination module.</text>
</comment>